<evidence type="ECO:0000313" key="9">
    <source>
        <dbReference type="EMBL" id="AJC11431.1"/>
    </source>
</evidence>
<dbReference type="InterPro" id="IPR027417">
    <property type="entry name" value="P-loop_NTPase"/>
</dbReference>
<dbReference type="Pfam" id="PF00005">
    <property type="entry name" value="ABC_tran"/>
    <property type="match status" value="1"/>
</dbReference>
<evidence type="ECO:0000256" key="5">
    <source>
        <dbReference type="ARBA" id="ARBA00022741"/>
    </source>
</evidence>
<keyword evidence="6 9" id="KW-0067">ATP-binding</keyword>
<name>A0A0A8B1R9_9ACTN</name>
<dbReference type="InterPro" id="IPR003439">
    <property type="entry name" value="ABC_transporter-like_ATP-bd"/>
</dbReference>
<dbReference type="CDD" id="cd03257">
    <property type="entry name" value="ABC_NikE_OppD_transporters"/>
    <property type="match status" value="1"/>
</dbReference>
<evidence type="ECO:0000256" key="6">
    <source>
        <dbReference type="ARBA" id="ARBA00022840"/>
    </source>
</evidence>
<evidence type="ECO:0000259" key="8">
    <source>
        <dbReference type="PROSITE" id="PS50893"/>
    </source>
</evidence>
<keyword evidence="10" id="KW-1185">Reference proteome</keyword>
<evidence type="ECO:0000256" key="3">
    <source>
        <dbReference type="ARBA" id="ARBA00022448"/>
    </source>
</evidence>
<comment type="similarity">
    <text evidence="2">Belongs to the ABC transporter superfamily.</text>
</comment>
<dbReference type="HOGENOM" id="CLU_000604_1_23_11"/>
<gene>
    <name evidence="9" type="ORF">JI75_00640</name>
</gene>
<reference evidence="10" key="1">
    <citation type="submission" date="2014-08" db="EMBL/GenBank/DDBJ databases">
        <title>Coriobacteriaceae sp. complete genome.</title>
        <authorList>
            <person name="Looft T."/>
            <person name="Bayles D.O."/>
            <person name="Stanton T.B."/>
        </authorList>
    </citation>
    <scope>NUCLEOTIDE SEQUENCE [LARGE SCALE GENOMIC DNA]</scope>
    <source>
        <strain evidence="10">68-1-3</strain>
    </source>
</reference>
<dbReference type="InterPro" id="IPR003593">
    <property type="entry name" value="AAA+_ATPase"/>
</dbReference>
<dbReference type="EMBL" id="CP009302">
    <property type="protein sequence ID" value="AJC11431.1"/>
    <property type="molecule type" value="Genomic_DNA"/>
</dbReference>
<evidence type="ECO:0000313" key="10">
    <source>
        <dbReference type="Proteomes" id="UP000031121"/>
    </source>
</evidence>
<dbReference type="KEGG" id="cbac:JI75_00640"/>
<dbReference type="AlphaFoldDB" id="A0A0A8B1R9"/>
<keyword evidence="4" id="KW-1003">Cell membrane</keyword>
<evidence type="ECO:0000256" key="1">
    <source>
        <dbReference type="ARBA" id="ARBA00004202"/>
    </source>
</evidence>
<reference evidence="9 10" key="2">
    <citation type="journal article" date="2015" name="Genome Announc.">
        <title>Complete Genome Sequence of Coriobacteriaceae Strain 68-1-3, a Novel Mucus-Degrading Isolate from the Swine Intestinal Tract.</title>
        <authorList>
            <person name="Looft T."/>
            <person name="Bayles D.O."/>
            <person name="Alt D.P."/>
            <person name="Stanton T.B."/>
        </authorList>
    </citation>
    <scope>NUCLEOTIDE SEQUENCE [LARGE SCALE GENOMIC DNA]</scope>
    <source>
        <strain evidence="9 10">68-1-3</strain>
    </source>
</reference>
<evidence type="ECO:0000256" key="4">
    <source>
        <dbReference type="ARBA" id="ARBA00022475"/>
    </source>
</evidence>
<dbReference type="SMART" id="SM00382">
    <property type="entry name" value="AAA"/>
    <property type="match status" value="1"/>
</dbReference>
<feature type="domain" description="ABC transporter" evidence="8">
    <location>
        <begin position="6"/>
        <end position="252"/>
    </location>
</feature>
<dbReference type="RefSeq" id="WP_039687979.1">
    <property type="nucleotide sequence ID" value="NZ_CP009302.1"/>
</dbReference>
<keyword evidence="7" id="KW-0472">Membrane</keyword>
<organism evidence="9 10">
    <name type="scientific">Berryella intestinalis</name>
    <dbReference type="NCBI Taxonomy" id="1531429"/>
    <lineage>
        <taxon>Bacteria</taxon>
        <taxon>Bacillati</taxon>
        <taxon>Actinomycetota</taxon>
        <taxon>Coriobacteriia</taxon>
        <taxon>Eggerthellales</taxon>
        <taxon>Eggerthellaceae</taxon>
        <taxon>Berryella</taxon>
    </lineage>
</organism>
<sequence length="262" mass="28022">MTAALLEYERLSVSLGGNPVLRDVSFSLQRGEILCVVGESGSGKSTLLLAALRLLGPAGLVTGGTVRFCGEDVNRMPKARLRDLRGCGLGMIHQDCLASFSPLRRIGDQIHEALAAHGSVSRAESDRRAADMLARLNFPDPQRVLSSYPFELSGGMGQRVGIALCLLMGPQAVLADEPTSALDVVSQRLVVDELLRARRDFDLGMVVVTHHMGVARAMADSVLVLKDGRVVEHGAASDVLSCPRDAYTRALLDAAPRLERGV</sequence>
<evidence type="ECO:0000256" key="2">
    <source>
        <dbReference type="ARBA" id="ARBA00005417"/>
    </source>
</evidence>
<dbReference type="Proteomes" id="UP000031121">
    <property type="component" value="Chromosome"/>
</dbReference>
<keyword evidence="3" id="KW-0813">Transport</keyword>
<dbReference type="GO" id="GO:0005524">
    <property type="term" value="F:ATP binding"/>
    <property type="evidence" value="ECO:0007669"/>
    <property type="project" value="UniProtKB-KW"/>
</dbReference>
<evidence type="ECO:0000256" key="7">
    <source>
        <dbReference type="ARBA" id="ARBA00023136"/>
    </source>
</evidence>
<protein>
    <submittedName>
        <fullName evidence="9">Peptide ABC transporter ATP-binding protein</fullName>
    </submittedName>
</protein>
<dbReference type="Gene3D" id="3.40.50.300">
    <property type="entry name" value="P-loop containing nucleotide triphosphate hydrolases"/>
    <property type="match status" value="1"/>
</dbReference>
<dbReference type="OrthoDB" id="8481147at2"/>
<comment type="subcellular location">
    <subcellularLocation>
        <location evidence="1">Cell membrane</location>
        <topology evidence="1">Peripheral membrane protein</topology>
    </subcellularLocation>
</comment>
<dbReference type="SUPFAM" id="SSF52540">
    <property type="entry name" value="P-loop containing nucleoside triphosphate hydrolases"/>
    <property type="match status" value="1"/>
</dbReference>
<dbReference type="InterPro" id="IPR050388">
    <property type="entry name" value="ABC_Ni/Peptide_Import"/>
</dbReference>
<dbReference type="GO" id="GO:0005886">
    <property type="term" value="C:plasma membrane"/>
    <property type="evidence" value="ECO:0007669"/>
    <property type="project" value="UniProtKB-SubCell"/>
</dbReference>
<dbReference type="GO" id="GO:0016887">
    <property type="term" value="F:ATP hydrolysis activity"/>
    <property type="evidence" value="ECO:0007669"/>
    <property type="project" value="InterPro"/>
</dbReference>
<dbReference type="STRING" id="1531429.JI75_00640"/>
<proteinExistence type="inferred from homology"/>
<accession>A0A0A8B1R9</accession>
<dbReference type="PROSITE" id="PS50893">
    <property type="entry name" value="ABC_TRANSPORTER_2"/>
    <property type="match status" value="1"/>
</dbReference>
<keyword evidence="5" id="KW-0547">Nucleotide-binding</keyword>
<dbReference type="PANTHER" id="PTHR43297">
    <property type="entry name" value="OLIGOPEPTIDE TRANSPORT ATP-BINDING PROTEIN APPD"/>
    <property type="match status" value="1"/>
</dbReference>
<dbReference type="PANTHER" id="PTHR43297:SF2">
    <property type="entry name" value="DIPEPTIDE TRANSPORT ATP-BINDING PROTEIN DPPD"/>
    <property type="match status" value="1"/>
</dbReference>